<feature type="compositionally biased region" description="Basic and acidic residues" evidence="1">
    <location>
        <begin position="261"/>
        <end position="279"/>
    </location>
</feature>
<sequence length="299" mass="31362">MPHTMPGLLSPSPSASDVESEPEDSALVFTAGMQSRLRRRPAVAVHARLHSTAESDSEPTALVCGVEEDVPAEEEWWDARAPARIPFLPLPLDSHVASSSSSPSTFFAQRKRRSTGCGGLAHAGARPARGHPAHGGLRWVGDSEGVPRTVVPLELRYFREADVVGLGLGSGRRRCGCTVEGVGCAICGNALGARHTPCLAHRITSNGTTRAEGDDTTSKGLAHYVFLPAAVSPPFPPSTSTTTSSATAGPSSPSHTGPALVDRRTLPLGPREPDAHDTDNPPDARSAQSTPRAFSRPAR</sequence>
<accession>A0AAD7CWD5</accession>
<dbReference type="Proteomes" id="UP001221757">
    <property type="component" value="Unassembled WGS sequence"/>
</dbReference>
<gene>
    <name evidence="2" type="ORF">B0H17DRAFT_256110</name>
</gene>
<reference evidence="2" key="1">
    <citation type="submission" date="2023-03" db="EMBL/GenBank/DDBJ databases">
        <title>Massive genome expansion in bonnet fungi (Mycena s.s.) driven by repeated elements and novel gene families across ecological guilds.</title>
        <authorList>
            <consortium name="Lawrence Berkeley National Laboratory"/>
            <person name="Harder C.B."/>
            <person name="Miyauchi S."/>
            <person name="Viragh M."/>
            <person name="Kuo A."/>
            <person name="Thoen E."/>
            <person name="Andreopoulos B."/>
            <person name="Lu D."/>
            <person name="Skrede I."/>
            <person name="Drula E."/>
            <person name="Henrissat B."/>
            <person name="Morin E."/>
            <person name="Kohler A."/>
            <person name="Barry K."/>
            <person name="LaButti K."/>
            <person name="Morin E."/>
            <person name="Salamov A."/>
            <person name="Lipzen A."/>
            <person name="Mereny Z."/>
            <person name="Hegedus B."/>
            <person name="Baldrian P."/>
            <person name="Stursova M."/>
            <person name="Weitz H."/>
            <person name="Taylor A."/>
            <person name="Grigoriev I.V."/>
            <person name="Nagy L.G."/>
            <person name="Martin F."/>
            <person name="Kauserud H."/>
        </authorList>
    </citation>
    <scope>NUCLEOTIDE SEQUENCE</scope>
    <source>
        <strain evidence="2">CBHHK067</strain>
    </source>
</reference>
<evidence type="ECO:0000256" key="1">
    <source>
        <dbReference type="SAM" id="MobiDB-lite"/>
    </source>
</evidence>
<dbReference type="AlphaFoldDB" id="A0AAD7CWD5"/>
<feature type="region of interest" description="Disordered" evidence="1">
    <location>
        <begin position="1"/>
        <end position="25"/>
    </location>
</feature>
<feature type="compositionally biased region" description="Low complexity" evidence="1">
    <location>
        <begin position="238"/>
        <end position="254"/>
    </location>
</feature>
<comment type="caution">
    <text evidence="2">The sequence shown here is derived from an EMBL/GenBank/DDBJ whole genome shotgun (WGS) entry which is preliminary data.</text>
</comment>
<evidence type="ECO:0000313" key="3">
    <source>
        <dbReference type="Proteomes" id="UP001221757"/>
    </source>
</evidence>
<dbReference type="EMBL" id="JARKIE010000203">
    <property type="protein sequence ID" value="KAJ7667273.1"/>
    <property type="molecule type" value="Genomic_DNA"/>
</dbReference>
<name>A0AAD7CWD5_MYCRO</name>
<organism evidence="2 3">
    <name type="scientific">Mycena rosella</name>
    <name type="common">Pink bonnet</name>
    <name type="synonym">Agaricus rosellus</name>
    <dbReference type="NCBI Taxonomy" id="1033263"/>
    <lineage>
        <taxon>Eukaryota</taxon>
        <taxon>Fungi</taxon>
        <taxon>Dikarya</taxon>
        <taxon>Basidiomycota</taxon>
        <taxon>Agaricomycotina</taxon>
        <taxon>Agaricomycetes</taxon>
        <taxon>Agaricomycetidae</taxon>
        <taxon>Agaricales</taxon>
        <taxon>Marasmiineae</taxon>
        <taxon>Mycenaceae</taxon>
        <taxon>Mycena</taxon>
    </lineage>
</organism>
<keyword evidence="3" id="KW-1185">Reference proteome</keyword>
<evidence type="ECO:0000313" key="2">
    <source>
        <dbReference type="EMBL" id="KAJ7667273.1"/>
    </source>
</evidence>
<proteinExistence type="predicted"/>
<protein>
    <submittedName>
        <fullName evidence="2">Uncharacterized protein</fullName>
    </submittedName>
</protein>
<feature type="region of interest" description="Disordered" evidence="1">
    <location>
        <begin position="233"/>
        <end position="299"/>
    </location>
</feature>